<evidence type="ECO:0000256" key="3">
    <source>
        <dbReference type="ARBA" id="ARBA00012729"/>
    </source>
</evidence>
<dbReference type="AlphaFoldDB" id="E0VKE7"/>
<dbReference type="FunFam" id="3.20.20.80:FF:000144">
    <property type="entry name" value="Chitinase"/>
    <property type="match status" value="1"/>
</dbReference>
<dbReference type="EC" id="3.2.1.14" evidence="3"/>
<dbReference type="EMBL" id="AAZO01003029">
    <property type="status" value="NOT_ANNOTATED_CDS"/>
    <property type="molecule type" value="Genomic_DNA"/>
</dbReference>
<dbReference type="CTD" id="8235412"/>
<evidence type="ECO:0000259" key="16">
    <source>
        <dbReference type="PROSITE" id="PS51910"/>
    </source>
</evidence>
<dbReference type="InParanoid" id="E0VKE7"/>
<dbReference type="GO" id="GO:0008843">
    <property type="term" value="F:endochitinase activity"/>
    <property type="evidence" value="ECO:0007669"/>
    <property type="project" value="UniProtKB-EC"/>
</dbReference>
<dbReference type="SUPFAM" id="SSF51445">
    <property type="entry name" value="(Trans)glycosidases"/>
    <property type="match status" value="1"/>
</dbReference>
<evidence type="ECO:0000256" key="6">
    <source>
        <dbReference type="ARBA" id="ARBA00022801"/>
    </source>
</evidence>
<dbReference type="PROSITE" id="PS01095">
    <property type="entry name" value="GH18_1"/>
    <property type="match status" value="1"/>
</dbReference>
<evidence type="ECO:0000256" key="11">
    <source>
        <dbReference type="ARBA" id="ARBA00023326"/>
    </source>
</evidence>
<sequence>MKNFFEFLIFLTFVVASFFFESDATKKRIVCYYGSWSVYREGKGKFDVENIPADKCTDVVYSFVGLNNTSWELDVLDKFVANNQFEKLKNLKTKNPDLRVSVAVGGWGEGGKKYSELVSVKERRNVFVKSVVDFLNRYEFDGLDLDWEYPGALDRGGSFSDKQNFFYFVEELRRAFDLEGKFWNLTLAVPVAKFRLDEGYYVPELCKLVDAVHAMTYDLRGNWAGFADVHSPLFKRPHDKWAFKYLNVKDGMQLWEESGCPRDKLVVGVPFYGRTYNLGFGNTNRDPGTWINKEAGGGDAGPFTKEKGSLSYYEICLAHKSEKGWTKKWDRLGLCPYTYKGHNWVGYENEESVVAKMNWLKLKGYLGAMVWSLDLDDFNGVCGKEYPLLNAVHRSLENYTVPDSNLTTPDRPDWQKPVTTTSGYDSTTLSTSNPSVTDLPTTVQTDYPGETELPTTTEWYPTEPEPTTEPEDVPPESAVEDCRNGGDFTPHPDCDKFYMCDHYKPVKFDCPEGTVWVQSFKTCDFPYNADRLECWDYPPTPN</sequence>
<dbReference type="SMART" id="SM00636">
    <property type="entry name" value="Glyco_18"/>
    <property type="match status" value="1"/>
</dbReference>
<dbReference type="STRING" id="121224.E0VKE7"/>
<feature type="compositionally biased region" description="Polar residues" evidence="13">
    <location>
        <begin position="417"/>
        <end position="445"/>
    </location>
</feature>
<dbReference type="Gene3D" id="3.20.20.80">
    <property type="entry name" value="Glycosidases"/>
    <property type="match status" value="1"/>
</dbReference>
<evidence type="ECO:0000256" key="9">
    <source>
        <dbReference type="ARBA" id="ARBA00023277"/>
    </source>
</evidence>
<dbReference type="VEuPathDB" id="VectorBase:PHUM262080"/>
<dbReference type="OrthoDB" id="73875at2759"/>
<evidence type="ECO:0000256" key="5">
    <source>
        <dbReference type="ARBA" id="ARBA00022729"/>
    </source>
</evidence>
<dbReference type="eggNOG" id="KOG2806">
    <property type="taxonomic scope" value="Eukaryota"/>
</dbReference>
<dbReference type="SMART" id="SM00494">
    <property type="entry name" value="ChtBD2"/>
    <property type="match status" value="1"/>
</dbReference>
<feature type="domain" description="GH18" evidence="16">
    <location>
        <begin position="27"/>
        <end position="399"/>
    </location>
</feature>
<reference evidence="17" key="1">
    <citation type="submission" date="2007-04" db="EMBL/GenBank/DDBJ databases">
        <title>Annotation of Pediculus humanus corporis strain USDA.</title>
        <authorList>
            <person name="Kirkness E."/>
            <person name="Hannick L."/>
            <person name="Hass B."/>
            <person name="Bruggner R."/>
            <person name="Lawson D."/>
            <person name="Bidwell S."/>
            <person name="Joardar V."/>
            <person name="Caler E."/>
            <person name="Walenz B."/>
            <person name="Inman J."/>
            <person name="Schobel S."/>
            <person name="Galinsky K."/>
            <person name="Amedeo P."/>
            <person name="Strausberg R."/>
        </authorList>
    </citation>
    <scope>NUCLEOTIDE SEQUENCE</scope>
    <source>
        <strain evidence="17">USDA</strain>
    </source>
</reference>
<keyword evidence="4" id="KW-0147">Chitin-binding</keyword>
<dbReference type="InterPro" id="IPR001579">
    <property type="entry name" value="Glyco_hydro_18_chit_AS"/>
</dbReference>
<dbReference type="RefSeq" id="XP_002426601.1">
    <property type="nucleotide sequence ID" value="XM_002426556.1"/>
</dbReference>
<dbReference type="InterPro" id="IPR001223">
    <property type="entry name" value="Glyco_hydro18_cat"/>
</dbReference>
<evidence type="ECO:0000256" key="12">
    <source>
        <dbReference type="RuleBase" id="RU000489"/>
    </source>
</evidence>
<name>E0VKE7_PEDHC</name>
<evidence type="ECO:0000313" key="19">
    <source>
        <dbReference type="Proteomes" id="UP000009046"/>
    </source>
</evidence>
<reference evidence="17" key="2">
    <citation type="submission" date="2007-04" db="EMBL/GenBank/DDBJ databases">
        <title>The genome of the human body louse.</title>
        <authorList>
            <consortium name="The Human Body Louse Genome Consortium"/>
            <person name="Kirkness E."/>
            <person name="Walenz B."/>
            <person name="Hass B."/>
            <person name="Bruggner R."/>
            <person name="Strausberg R."/>
        </authorList>
    </citation>
    <scope>NUCLEOTIDE SEQUENCE</scope>
    <source>
        <strain evidence="17">USDA</strain>
    </source>
</reference>
<comment type="catalytic activity">
    <reaction evidence="1">
        <text>Random endo-hydrolysis of N-acetyl-beta-D-glucosaminide (1-&gt;4)-beta-linkages in chitin and chitodextrins.</text>
        <dbReference type="EC" id="3.2.1.14"/>
    </reaction>
</comment>
<dbReference type="KEGG" id="phu:Phum_PHUM262080"/>
<feature type="signal peptide" evidence="14">
    <location>
        <begin position="1"/>
        <end position="16"/>
    </location>
</feature>
<evidence type="ECO:0000256" key="4">
    <source>
        <dbReference type="ARBA" id="ARBA00022669"/>
    </source>
</evidence>
<dbReference type="GO" id="GO:0000272">
    <property type="term" value="P:polysaccharide catabolic process"/>
    <property type="evidence" value="ECO:0007669"/>
    <property type="project" value="UniProtKB-KW"/>
</dbReference>
<dbReference type="PROSITE" id="PS50940">
    <property type="entry name" value="CHIT_BIND_II"/>
    <property type="match status" value="1"/>
</dbReference>
<evidence type="ECO:0000256" key="1">
    <source>
        <dbReference type="ARBA" id="ARBA00000822"/>
    </source>
</evidence>
<protein>
    <recommendedName>
        <fullName evidence="3">chitinase</fullName>
        <ecNumber evidence="3">3.2.1.14</ecNumber>
    </recommendedName>
</protein>
<keyword evidence="9" id="KW-0119">Carbohydrate metabolism</keyword>
<dbReference type="InterPro" id="IPR011583">
    <property type="entry name" value="Chitinase_II/V-like_cat"/>
</dbReference>
<evidence type="ECO:0000256" key="8">
    <source>
        <dbReference type="ARBA" id="ARBA00023157"/>
    </source>
</evidence>
<dbReference type="PANTHER" id="PTHR11177:SF144">
    <property type="entry name" value="CHITINASE 5"/>
    <property type="match status" value="1"/>
</dbReference>
<organism>
    <name type="scientific">Pediculus humanus subsp. corporis</name>
    <name type="common">Body louse</name>
    <dbReference type="NCBI Taxonomy" id="121224"/>
    <lineage>
        <taxon>Eukaryota</taxon>
        <taxon>Metazoa</taxon>
        <taxon>Ecdysozoa</taxon>
        <taxon>Arthropoda</taxon>
        <taxon>Hexapoda</taxon>
        <taxon>Insecta</taxon>
        <taxon>Pterygota</taxon>
        <taxon>Neoptera</taxon>
        <taxon>Paraneoptera</taxon>
        <taxon>Psocodea</taxon>
        <taxon>Troctomorpha</taxon>
        <taxon>Phthiraptera</taxon>
        <taxon>Anoplura</taxon>
        <taxon>Pediculidae</taxon>
        <taxon>Pediculus</taxon>
    </lineage>
</organism>
<keyword evidence="19" id="KW-1185">Reference proteome</keyword>
<dbReference type="SUPFAM" id="SSF54556">
    <property type="entry name" value="Chitinase insertion domain"/>
    <property type="match status" value="1"/>
</dbReference>
<accession>E0VKE7</accession>
<dbReference type="SUPFAM" id="SSF57625">
    <property type="entry name" value="Invertebrate chitin-binding proteins"/>
    <property type="match status" value="1"/>
</dbReference>
<dbReference type="InterPro" id="IPR050314">
    <property type="entry name" value="Glycosyl_Hydrlase_18"/>
</dbReference>
<evidence type="ECO:0000256" key="14">
    <source>
        <dbReference type="SAM" id="SignalP"/>
    </source>
</evidence>
<evidence type="ECO:0000313" key="17">
    <source>
        <dbReference type="EMBL" id="EEB13863.1"/>
    </source>
</evidence>
<dbReference type="PROSITE" id="PS51910">
    <property type="entry name" value="GH18_2"/>
    <property type="match status" value="1"/>
</dbReference>
<proteinExistence type="inferred from homology"/>
<dbReference type="InterPro" id="IPR002557">
    <property type="entry name" value="Chitin-bd_dom"/>
</dbReference>
<evidence type="ECO:0000256" key="13">
    <source>
        <dbReference type="SAM" id="MobiDB-lite"/>
    </source>
</evidence>
<evidence type="ECO:0000256" key="10">
    <source>
        <dbReference type="ARBA" id="ARBA00023295"/>
    </source>
</evidence>
<reference evidence="18" key="3">
    <citation type="submission" date="2021-02" db="UniProtKB">
        <authorList>
            <consortium name="EnsemblMetazoa"/>
        </authorList>
    </citation>
    <scope>IDENTIFICATION</scope>
    <source>
        <strain evidence="18">USDA</strain>
    </source>
</reference>
<dbReference type="Gene3D" id="3.10.50.10">
    <property type="match status" value="1"/>
</dbReference>
<evidence type="ECO:0000256" key="7">
    <source>
        <dbReference type="ARBA" id="ARBA00023024"/>
    </source>
</evidence>
<dbReference type="PANTHER" id="PTHR11177">
    <property type="entry name" value="CHITINASE"/>
    <property type="match status" value="1"/>
</dbReference>
<dbReference type="Pfam" id="PF00704">
    <property type="entry name" value="Glyco_hydro_18"/>
    <property type="match status" value="1"/>
</dbReference>
<dbReference type="GO" id="GO:0005576">
    <property type="term" value="C:extracellular region"/>
    <property type="evidence" value="ECO:0007669"/>
    <property type="project" value="InterPro"/>
</dbReference>
<dbReference type="Pfam" id="PF01607">
    <property type="entry name" value="CBM_14"/>
    <property type="match status" value="1"/>
</dbReference>
<keyword evidence="6 12" id="KW-0378">Hydrolase</keyword>
<feature type="domain" description="Chitin-binding type-2" evidence="15">
    <location>
        <begin position="479"/>
        <end position="536"/>
    </location>
</feature>
<dbReference type="Gene3D" id="2.170.140.10">
    <property type="entry name" value="Chitin binding domain"/>
    <property type="match status" value="1"/>
</dbReference>
<dbReference type="EnsemblMetazoa" id="PHUM262080-RA">
    <property type="protein sequence ID" value="PHUM262080-PA"/>
    <property type="gene ID" value="PHUM262080"/>
</dbReference>
<dbReference type="GO" id="GO:0008061">
    <property type="term" value="F:chitin binding"/>
    <property type="evidence" value="ECO:0007669"/>
    <property type="project" value="UniProtKB-KW"/>
</dbReference>
<gene>
    <name evidence="18" type="primary">8235412</name>
    <name evidence="17" type="ORF">Phum_PHUM262080</name>
</gene>
<dbReference type="InterPro" id="IPR036508">
    <property type="entry name" value="Chitin-bd_dom_sf"/>
</dbReference>
<dbReference type="HOGENOM" id="CLU_002833_3_1_1"/>
<dbReference type="FunFam" id="3.10.50.10:FF:000004">
    <property type="entry name" value="Chitinase 5"/>
    <property type="match status" value="1"/>
</dbReference>
<keyword evidence="7" id="KW-0146">Chitin degradation</keyword>
<comment type="similarity">
    <text evidence="2">Belongs to the glycosyl hydrolase 18 family. Chitinase class II subfamily.</text>
</comment>
<dbReference type="InterPro" id="IPR017853">
    <property type="entry name" value="GH"/>
</dbReference>
<evidence type="ECO:0000259" key="15">
    <source>
        <dbReference type="PROSITE" id="PS50940"/>
    </source>
</evidence>
<keyword evidence="10 12" id="KW-0326">Glycosidase</keyword>
<dbReference type="OMA" id="AGTVWDI"/>
<evidence type="ECO:0000313" key="18">
    <source>
        <dbReference type="EnsemblMetazoa" id="PHUM262080-PA"/>
    </source>
</evidence>
<dbReference type="GeneID" id="8235412"/>
<dbReference type="GO" id="GO:0006032">
    <property type="term" value="P:chitin catabolic process"/>
    <property type="evidence" value="ECO:0007669"/>
    <property type="project" value="UniProtKB-KW"/>
</dbReference>
<feature type="region of interest" description="Disordered" evidence="13">
    <location>
        <begin position="402"/>
        <end position="479"/>
    </location>
</feature>
<dbReference type="Proteomes" id="UP000009046">
    <property type="component" value="Unassembled WGS sequence"/>
</dbReference>
<evidence type="ECO:0000256" key="2">
    <source>
        <dbReference type="ARBA" id="ARBA00009121"/>
    </source>
</evidence>
<dbReference type="EMBL" id="DS235243">
    <property type="protein sequence ID" value="EEB13863.1"/>
    <property type="molecule type" value="Genomic_DNA"/>
</dbReference>
<feature type="chain" id="PRO_5011412496" description="chitinase" evidence="14">
    <location>
        <begin position="17"/>
        <end position="542"/>
    </location>
</feature>
<dbReference type="InterPro" id="IPR029070">
    <property type="entry name" value="Chitinase_insertion_sf"/>
</dbReference>
<feature type="compositionally biased region" description="Low complexity" evidence="13">
    <location>
        <begin position="450"/>
        <end position="462"/>
    </location>
</feature>
<keyword evidence="11" id="KW-0624">Polysaccharide degradation</keyword>
<keyword evidence="8" id="KW-1015">Disulfide bond</keyword>
<keyword evidence="5 14" id="KW-0732">Signal</keyword>